<dbReference type="InterPro" id="IPR051531">
    <property type="entry name" value="N-acetyltransferase"/>
</dbReference>
<dbReference type="EMBL" id="ML978169">
    <property type="protein sequence ID" value="KAF2033051.1"/>
    <property type="molecule type" value="Genomic_DNA"/>
</dbReference>
<feature type="domain" description="N-acetyltransferase" evidence="2">
    <location>
        <begin position="26"/>
        <end position="183"/>
    </location>
</feature>
<dbReference type="GO" id="GO:0016747">
    <property type="term" value="F:acyltransferase activity, transferring groups other than amino-acyl groups"/>
    <property type="evidence" value="ECO:0007669"/>
    <property type="project" value="InterPro"/>
</dbReference>
<evidence type="ECO:0000256" key="1">
    <source>
        <dbReference type="SAM" id="MobiDB-lite"/>
    </source>
</evidence>
<dbReference type="PANTHER" id="PTHR43792:SF1">
    <property type="entry name" value="N-ACETYLTRANSFERASE DOMAIN-CONTAINING PROTEIN"/>
    <property type="match status" value="1"/>
</dbReference>
<dbReference type="OrthoDB" id="630895at2759"/>
<dbReference type="InterPro" id="IPR016181">
    <property type="entry name" value="Acyl_CoA_acyltransferase"/>
</dbReference>
<feature type="region of interest" description="Disordered" evidence="1">
    <location>
        <begin position="88"/>
        <end position="110"/>
    </location>
</feature>
<dbReference type="PANTHER" id="PTHR43792">
    <property type="entry name" value="GNAT FAMILY, PUTATIVE (AFU_ORTHOLOGUE AFUA_3G00765)-RELATED-RELATED"/>
    <property type="match status" value="1"/>
</dbReference>
<dbReference type="AlphaFoldDB" id="A0A9P4HHB6"/>
<dbReference type="InterPro" id="IPR000182">
    <property type="entry name" value="GNAT_dom"/>
</dbReference>
<organism evidence="3 4">
    <name type="scientific">Setomelanomma holmii</name>
    <dbReference type="NCBI Taxonomy" id="210430"/>
    <lineage>
        <taxon>Eukaryota</taxon>
        <taxon>Fungi</taxon>
        <taxon>Dikarya</taxon>
        <taxon>Ascomycota</taxon>
        <taxon>Pezizomycotina</taxon>
        <taxon>Dothideomycetes</taxon>
        <taxon>Pleosporomycetidae</taxon>
        <taxon>Pleosporales</taxon>
        <taxon>Pleosporineae</taxon>
        <taxon>Phaeosphaeriaceae</taxon>
        <taxon>Setomelanomma</taxon>
    </lineage>
</organism>
<comment type="caution">
    <text evidence="3">The sequence shown here is derived from an EMBL/GenBank/DDBJ whole genome shotgun (WGS) entry which is preliminary data.</text>
</comment>
<gene>
    <name evidence="3" type="ORF">EK21DRAFT_98607</name>
</gene>
<dbReference type="Pfam" id="PF13302">
    <property type="entry name" value="Acetyltransf_3"/>
    <property type="match status" value="1"/>
</dbReference>
<proteinExistence type="predicted"/>
<evidence type="ECO:0000313" key="3">
    <source>
        <dbReference type="EMBL" id="KAF2033051.1"/>
    </source>
</evidence>
<dbReference type="Gene3D" id="3.40.630.30">
    <property type="match status" value="1"/>
</dbReference>
<evidence type="ECO:0000313" key="4">
    <source>
        <dbReference type="Proteomes" id="UP000799777"/>
    </source>
</evidence>
<reference evidence="3" key="1">
    <citation type="journal article" date="2020" name="Stud. Mycol.">
        <title>101 Dothideomycetes genomes: a test case for predicting lifestyles and emergence of pathogens.</title>
        <authorList>
            <person name="Haridas S."/>
            <person name="Albert R."/>
            <person name="Binder M."/>
            <person name="Bloem J."/>
            <person name="Labutti K."/>
            <person name="Salamov A."/>
            <person name="Andreopoulos B."/>
            <person name="Baker S."/>
            <person name="Barry K."/>
            <person name="Bills G."/>
            <person name="Bluhm B."/>
            <person name="Cannon C."/>
            <person name="Castanera R."/>
            <person name="Culley D."/>
            <person name="Daum C."/>
            <person name="Ezra D."/>
            <person name="Gonzalez J."/>
            <person name="Henrissat B."/>
            <person name="Kuo A."/>
            <person name="Liang C."/>
            <person name="Lipzen A."/>
            <person name="Lutzoni F."/>
            <person name="Magnuson J."/>
            <person name="Mondo S."/>
            <person name="Nolan M."/>
            <person name="Ohm R."/>
            <person name="Pangilinan J."/>
            <person name="Park H.-J."/>
            <person name="Ramirez L."/>
            <person name="Alfaro M."/>
            <person name="Sun H."/>
            <person name="Tritt A."/>
            <person name="Yoshinaga Y."/>
            <person name="Zwiers L.-H."/>
            <person name="Turgeon B."/>
            <person name="Goodwin S."/>
            <person name="Spatafora J."/>
            <person name="Crous P."/>
            <person name="Grigoriev I."/>
        </authorList>
    </citation>
    <scope>NUCLEOTIDE SEQUENCE</scope>
    <source>
        <strain evidence="3">CBS 110217</strain>
    </source>
</reference>
<sequence>MIQSLIHTTRLTLLRLTDTTPGHPHVQYFHEDWSDLDTTSWSLHGPCHSYQESREWMVDAITKRDNLYYAVFAKVDGVESTEENPGVHIGSIGLRRQDGPTLPPPKIDGNEGKEVDLRVIGYAIYKRAWGKGYASEAAKAVLSAYAQSVANEKAKGEKVFYVEAGVDEGNPASLAVLKKAGFKEVGWKTETEAVFLGGAWRHGGYWIYGQYV</sequence>
<evidence type="ECO:0000259" key="2">
    <source>
        <dbReference type="Pfam" id="PF13302"/>
    </source>
</evidence>
<protein>
    <submittedName>
        <fullName evidence="3">Acyl-CoA N-acyltransferase</fullName>
    </submittedName>
</protein>
<accession>A0A9P4HHB6</accession>
<dbReference type="SUPFAM" id="SSF55729">
    <property type="entry name" value="Acyl-CoA N-acyltransferases (Nat)"/>
    <property type="match status" value="1"/>
</dbReference>
<keyword evidence="4" id="KW-1185">Reference proteome</keyword>
<dbReference type="Proteomes" id="UP000799777">
    <property type="component" value="Unassembled WGS sequence"/>
</dbReference>
<name>A0A9P4HHB6_9PLEO</name>